<dbReference type="EMBL" id="FNDK01000005">
    <property type="protein sequence ID" value="SDH42433.1"/>
    <property type="molecule type" value="Genomic_DNA"/>
</dbReference>
<gene>
    <name evidence="2" type="ORF">SAMN05192534_105117</name>
</gene>
<reference evidence="2 3" key="1">
    <citation type="submission" date="2016-10" db="EMBL/GenBank/DDBJ databases">
        <authorList>
            <person name="de Groot N.N."/>
        </authorList>
    </citation>
    <scope>NUCLEOTIDE SEQUENCE [LARGE SCALE GENOMIC DNA]</scope>
    <source>
        <strain evidence="2 3">DSM 21632</strain>
    </source>
</reference>
<name>A0A1G8CB22_9BACI</name>
<dbReference type="Proteomes" id="UP000199163">
    <property type="component" value="Unassembled WGS sequence"/>
</dbReference>
<dbReference type="Gene3D" id="3.40.50.1820">
    <property type="entry name" value="alpha/beta hydrolase"/>
    <property type="match status" value="1"/>
</dbReference>
<dbReference type="GO" id="GO:0016787">
    <property type="term" value="F:hydrolase activity"/>
    <property type="evidence" value="ECO:0007669"/>
    <property type="project" value="UniProtKB-KW"/>
</dbReference>
<dbReference type="InterPro" id="IPR029058">
    <property type="entry name" value="AB_hydrolase_fold"/>
</dbReference>
<sequence length="290" mass="33477">MTNSAMMIQEYVKEYQLPQEGVEHEWLPFQDTFLSVQLFCQQQKETNTTTILFIHGLFDHTGTNAPFIKHLLDKGYQVAAFDLPGHGLSGGERFQISSFQEYQSALQTVMGKLKDWGVSNMHAVGHSTGGAVLAEYVLTNTSSSPFQKVGLISPLIRSNQWWISKSFTPIISLFRKQLPRKFRMNAGNKEFMQKIKNDPLQGKIISLEWVQAMFEWEKQLTQHHPVDKDILIIQGTNDQTVDWKHNMKAYAALFPNSKRLLVDEGNHHLINEKMEKRSLVYQLLTEYFRK</sequence>
<feature type="domain" description="Serine aminopeptidase S33" evidence="1">
    <location>
        <begin position="49"/>
        <end position="273"/>
    </location>
</feature>
<dbReference type="InterPro" id="IPR051044">
    <property type="entry name" value="MAG_DAG_Lipase"/>
</dbReference>
<dbReference type="SUPFAM" id="SSF53474">
    <property type="entry name" value="alpha/beta-Hydrolases"/>
    <property type="match status" value="1"/>
</dbReference>
<organism evidence="2 3">
    <name type="scientific">Alteribacillus persepolensis</name>
    <dbReference type="NCBI Taxonomy" id="568899"/>
    <lineage>
        <taxon>Bacteria</taxon>
        <taxon>Bacillati</taxon>
        <taxon>Bacillota</taxon>
        <taxon>Bacilli</taxon>
        <taxon>Bacillales</taxon>
        <taxon>Bacillaceae</taxon>
        <taxon>Alteribacillus</taxon>
    </lineage>
</organism>
<accession>A0A1G8CB22</accession>
<dbReference type="InterPro" id="IPR022742">
    <property type="entry name" value="Hydrolase_4"/>
</dbReference>
<dbReference type="Pfam" id="PF12146">
    <property type="entry name" value="Hydrolase_4"/>
    <property type="match status" value="1"/>
</dbReference>
<dbReference type="InterPro" id="IPR000073">
    <property type="entry name" value="AB_hydrolase_1"/>
</dbReference>
<dbReference type="PANTHER" id="PTHR11614">
    <property type="entry name" value="PHOSPHOLIPASE-RELATED"/>
    <property type="match status" value="1"/>
</dbReference>
<evidence type="ECO:0000259" key="1">
    <source>
        <dbReference type="Pfam" id="PF12146"/>
    </source>
</evidence>
<keyword evidence="3" id="KW-1185">Reference proteome</keyword>
<dbReference type="OrthoDB" id="5614837at2"/>
<protein>
    <submittedName>
        <fullName evidence="2">Lysophospholipase, alpha-beta hydrolase superfamily</fullName>
    </submittedName>
</protein>
<dbReference type="AlphaFoldDB" id="A0A1G8CB22"/>
<proteinExistence type="predicted"/>
<evidence type="ECO:0000313" key="2">
    <source>
        <dbReference type="EMBL" id="SDH42433.1"/>
    </source>
</evidence>
<dbReference type="RefSeq" id="WP_091272228.1">
    <property type="nucleotide sequence ID" value="NZ_FNDK01000005.1"/>
</dbReference>
<evidence type="ECO:0000313" key="3">
    <source>
        <dbReference type="Proteomes" id="UP000199163"/>
    </source>
</evidence>
<keyword evidence="2" id="KW-0378">Hydrolase</keyword>
<dbReference type="STRING" id="568899.SAMN05192534_105117"/>
<dbReference type="PRINTS" id="PR00111">
    <property type="entry name" value="ABHYDROLASE"/>
</dbReference>